<sequence length="138" mass="15688">MKKDPINSQNQLDLIEETHRTIEGAANWLLEDVSLLKAYWHDKFAYTEAWVDANWHLLTEEGGDLVKSLDEKEDVALLWLLNNVNNNPVPLEKCSVTTTEVKAGRYICMSCGHENTHTGGALETCEVCHYGLMYYQGE</sequence>
<evidence type="ECO:0000313" key="2">
    <source>
        <dbReference type="Proteomes" id="UP000294656"/>
    </source>
</evidence>
<evidence type="ECO:0008006" key="3">
    <source>
        <dbReference type="Google" id="ProtNLM"/>
    </source>
</evidence>
<name>A0A4R6MBS7_9GAMM</name>
<organism evidence="1 2">
    <name type="scientific">Marinomonas balearica</name>
    <dbReference type="NCBI Taxonomy" id="491947"/>
    <lineage>
        <taxon>Bacteria</taxon>
        <taxon>Pseudomonadati</taxon>
        <taxon>Pseudomonadota</taxon>
        <taxon>Gammaproteobacteria</taxon>
        <taxon>Oceanospirillales</taxon>
        <taxon>Oceanospirillaceae</taxon>
        <taxon>Marinomonas</taxon>
    </lineage>
</organism>
<dbReference type="EMBL" id="SNXC01000010">
    <property type="protein sequence ID" value="TDO98766.1"/>
    <property type="molecule type" value="Genomic_DNA"/>
</dbReference>
<gene>
    <name evidence="1" type="ORF">DFP79_1178</name>
</gene>
<evidence type="ECO:0000313" key="1">
    <source>
        <dbReference type="EMBL" id="TDO98766.1"/>
    </source>
</evidence>
<dbReference type="AlphaFoldDB" id="A0A4R6MBS7"/>
<comment type="caution">
    <text evidence="1">The sequence shown here is derived from an EMBL/GenBank/DDBJ whole genome shotgun (WGS) entry which is preliminary data.</text>
</comment>
<dbReference type="RefSeq" id="WP_133502996.1">
    <property type="nucleotide sequence ID" value="NZ_SNXC01000010.1"/>
</dbReference>
<protein>
    <recommendedName>
        <fullName evidence="3">Zinc ribbon family protein</fullName>
    </recommendedName>
</protein>
<accession>A0A4R6MBS7</accession>
<dbReference type="Proteomes" id="UP000294656">
    <property type="component" value="Unassembled WGS sequence"/>
</dbReference>
<reference evidence="1 2" key="1">
    <citation type="submission" date="2019-03" db="EMBL/GenBank/DDBJ databases">
        <title>Genomic Encyclopedia of Type Strains, Phase III (KMG-III): the genomes of soil and plant-associated and newly described type strains.</title>
        <authorList>
            <person name="Whitman W."/>
        </authorList>
    </citation>
    <scope>NUCLEOTIDE SEQUENCE [LARGE SCALE GENOMIC DNA]</scope>
    <source>
        <strain evidence="1 2">CECT 7378</strain>
    </source>
</reference>
<proteinExistence type="predicted"/>
<dbReference type="OrthoDB" id="6104554at2"/>
<keyword evidence="2" id="KW-1185">Reference proteome</keyword>